<organism evidence="2 3">
    <name type="scientific">Laccaria amethystina LaAM-08-1</name>
    <dbReference type="NCBI Taxonomy" id="1095629"/>
    <lineage>
        <taxon>Eukaryota</taxon>
        <taxon>Fungi</taxon>
        <taxon>Dikarya</taxon>
        <taxon>Basidiomycota</taxon>
        <taxon>Agaricomycotina</taxon>
        <taxon>Agaricomycetes</taxon>
        <taxon>Agaricomycetidae</taxon>
        <taxon>Agaricales</taxon>
        <taxon>Agaricineae</taxon>
        <taxon>Hydnangiaceae</taxon>
        <taxon>Laccaria</taxon>
    </lineage>
</organism>
<protein>
    <submittedName>
        <fullName evidence="2">Uncharacterized protein</fullName>
    </submittedName>
</protein>
<evidence type="ECO:0000313" key="3">
    <source>
        <dbReference type="Proteomes" id="UP000054477"/>
    </source>
</evidence>
<keyword evidence="3" id="KW-1185">Reference proteome</keyword>
<name>A0A0C9XUI6_9AGAR</name>
<accession>A0A0C9XUI6</accession>
<dbReference type="AlphaFoldDB" id="A0A0C9XUI6"/>
<feature type="compositionally biased region" description="Basic residues" evidence="1">
    <location>
        <begin position="103"/>
        <end position="112"/>
    </location>
</feature>
<dbReference type="OrthoDB" id="269822at2759"/>
<evidence type="ECO:0000256" key="1">
    <source>
        <dbReference type="SAM" id="MobiDB-lite"/>
    </source>
</evidence>
<dbReference type="Proteomes" id="UP000054477">
    <property type="component" value="Unassembled WGS sequence"/>
</dbReference>
<proteinExistence type="predicted"/>
<feature type="compositionally biased region" description="Low complexity" evidence="1">
    <location>
        <begin position="65"/>
        <end position="87"/>
    </location>
</feature>
<feature type="region of interest" description="Disordered" evidence="1">
    <location>
        <begin position="63"/>
        <end position="112"/>
    </location>
</feature>
<evidence type="ECO:0000313" key="2">
    <source>
        <dbReference type="EMBL" id="KIK01347.1"/>
    </source>
</evidence>
<reference evidence="2 3" key="1">
    <citation type="submission" date="2014-04" db="EMBL/GenBank/DDBJ databases">
        <authorList>
            <consortium name="DOE Joint Genome Institute"/>
            <person name="Kuo A."/>
            <person name="Kohler A."/>
            <person name="Nagy L.G."/>
            <person name="Floudas D."/>
            <person name="Copeland A."/>
            <person name="Barry K.W."/>
            <person name="Cichocki N."/>
            <person name="Veneault-Fourrey C."/>
            <person name="LaButti K."/>
            <person name="Lindquist E.A."/>
            <person name="Lipzen A."/>
            <person name="Lundell T."/>
            <person name="Morin E."/>
            <person name="Murat C."/>
            <person name="Sun H."/>
            <person name="Tunlid A."/>
            <person name="Henrissat B."/>
            <person name="Grigoriev I.V."/>
            <person name="Hibbett D.S."/>
            <person name="Martin F."/>
            <person name="Nordberg H.P."/>
            <person name="Cantor M.N."/>
            <person name="Hua S.X."/>
        </authorList>
    </citation>
    <scope>NUCLEOTIDE SEQUENCE [LARGE SCALE GENOMIC DNA]</scope>
    <source>
        <strain evidence="2 3">LaAM-08-1</strain>
    </source>
</reference>
<reference evidence="3" key="2">
    <citation type="submission" date="2015-01" db="EMBL/GenBank/DDBJ databases">
        <title>Evolutionary Origins and Diversification of the Mycorrhizal Mutualists.</title>
        <authorList>
            <consortium name="DOE Joint Genome Institute"/>
            <consortium name="Mycorrhizal Genomics Consortium"/>
            <person name="Kohler A."/>
            <person name="Kuo A."/>
            <person name="Nagy L.G."/>
            <person name="Floudas D."/>
            <person name="Copeland A."/>
            <person name="Barry K.W."/>
            <person name="Cichocki N."/>
            <person name="Veneault-Fourrey C."/>
            <person name="LaButti K."/>
            <person name="Lindquist E.A."/>
            <person name="Lipzen A."/>
            <person name="Lundell T."/>
            <person name="Morin E."/>
            <person name="Murat C."/>
            <person name="Riley R."/>
            <person name="Ohm R."/>
            <person name="Sun H."/>
            <person name="Tunlid A."/>
            <person name="Henrissat B."/>
            <person name="Grigoriev I.V."/>
            <person name="Hibbett D.S."/>
            <person name="Martin F."/>
        </authorList>
    </citation>
    <scope>NUCLEOTIDE SEQUENCE [LARGE SCALE GENOMIC DNA]</scope>
    <source>
        <strain evidence="3">LaAM-08-1</strain>
    </source>
</reference>
<gene>
    <name evidence="2" type="ORF">K443DRAFT_6980</name>
</gene>
<dbReference type="EMBL" id="KN838608">
    <property type="protein sequence ID" value="KIK01347.1"/>
    <property type="molecule type" value="Genomic_DNA"/>
</dbReference>
<dbReference type="HOGENOM" id="CLU_2146283_0_0_1"/>
<sequence length="112" mass="12169">MCGDVFLTDVSASSTSDSEAWVDVTQDPSAVFDGRKRRSESDNVKDQLLKARSTVLKRVRSVGKASISSASSSTTPSTFSNTIPSSSCNPRFSHSDRDCSGIPKHKFRQRPV</sequence>